<dbReference type="EMBL" id="LS483487">
    <property type="protein sequence ID" value="SQJ01003.1"/>
    <property type="molecule type" value="Genomic_DNA"/>
</dbReference>
<reference evidence="1 2" key="1">
    <citation type="submission" date="2018-06" db="EMBL/GenBank/DDBJ databases">
        <authorList>
            <consortium name="Pathogen Informatics"/>
            <person name="Doyle S."/>
        </authorList>
    </citation>
    <scope>NUCLEOTIDE SEQUENCE [LARGE SCALE GENOMIC DNA]</scope>
    <source>
        <strain evidence="1 2">NCTC12112</strain>
    </source>
</reference>
<dbReference type="GeneID" id="78455620"/>
<dbReference type="RefSeq" id="WP_005976826.1">
    <property type="nucleotide sequence ID" value="NZ_BAABXY010000001.1"/>
</dbReference>
<sequence length="140" mass="16608">MVALVGKSTEIWFSTLDRKDILRLPYIADENVTYSNPLNTETFENSNGKNLTLIGEEGLRTIKISSFFPYKRYYWLPFNVVLAQEALKYIKTHRKEVLKVTIVSFEITFVMECIIKDFDYKRRLNRNIAYEMTLEEYVNK</sequence>
<proteinExistence type="predicted"/>
<accession>A0AAX2JA69</accession>
<protein>
    <recommendedName>
        <fullName evidence="3">Phage portal protein</fullName>
    </recommendedName>
</protein>
<organism evidence="1 2">
    <name type="scientific">Fusobacterium ulcerans</name>
    <dbReference type="NCBI Taxonomy" id="861"/>
    <lineage>
        <taxon>Bacteria</taxon>
        <taxon>Fusobacteriati</taxon>
        <taxon>Fusobacteriota</taxon>
        <taxon>Fusobacteriia</taxon>
        <taxon>Fusobacteriales</taxon>
        <taxon>Fusobacteriaceae</taxon>
        <taxon>Fusobacterium</taxon>
    </lineage>
</organism>
<evidence type="ECO:0008006" key="3">
    <source>
        <dbReference type="Google" id="ProtNLM"/>
    </source>
</evidence>
<evidence type="ECO:0000313" key="1">
    <source>
        <dbReference type="EMBL" id="SQJ01003.1"/>
    </source>
</evidence>
<gene>
    <name evidence="1" type="ORF">NCTC12112_01049</name>
</gene>
<name>A0AAX2JA69_9FUSO</name>
<evidence type="ECO:0000313" key="2">
    <source>
        <dbReference type="Proteomes" id="UP000249008"/>
    </source>
</evidence>
<dbReference type="AlphaFoldDB" id="A0AAX2JA69"/>
<dbReference type="Proteomes" id="UP000249008">
    <property type="component" value="Chromosome 1"/>
</dbReference>